<evidence type="ECO:0000313" key="1">
    <source>
        <dbReference type="EMBL" id="KAF3536607.1"/>
    </source>
</evidence>
<organism evidence="1 2">
    <name type="scientific">Brassica cretica</name>
    <name type="common">Mustard</name>
    <dbReference type="NCBI Taxonomy" id="69181"/>
    <lineage>
        <taxon>Eukaryota</taxon>
        <taxon>Viridiplantae</taxon>
        <taxon>Streptophyta</taxon>
        <taxon>Embryophyta</taxon>
        <taxon>Tracheophyta</taxon>
        <taxon>Spermatophyta</taxon>
        <taxon>Magnoliopsida</taxon>
        <taxon>eudicotyledons</taxon>
        <taxon>Gunneridae</taxon>
        <taxon>Pentapetalae</taxon>
        <taxon>rosids</taxon>
        <taxon>malvids</taxon>
        <taxon>Brassicales</taxon>
        <taxon>Brassicaceae</taxon>
        <taxon>Brassiceae</taxon>
        <taxon>Brassica</taxon>
    </lineage>
</organism>
<name>A0A8S9Q321_BRACR</name>
<sequence length="57" mass="6383">MHGYPDVAVRCGEAAGMRRGFAFMDLEIDFRLNIAKGDEDTSLTRDEGGRDIKHKGR</sequence>
<reference evidence="1" key="1">
    <citation type="submission" date="2019-12" db="EMBL/GenBank/DDBJ databases">
        <title>Genome sequencing and annotation of Brassica cretica.</title>
        <authorList>
            <person name="Studholme D.J."/>
            <person name="Sarris P."/>
        </authorList>
    </citation>
    <scope>NUCLEOTIDE SEQUENCE</scope>
    <source>
        <strain evidence="1">PFS-109/04</strain>
        <tissue evidence="1">Leaf</tissue>
    </source>
</reference>
<gene>
    <name evidence="1" type="ORF">F2Q69_00021774</name>
</gene>
<protein>
    <submittedName>
        <fullName evidence="1">Uncharacterized protein</fullName>
    </submittedName>
</protein>
<dbReference type="EMBL" id="QGKX02001290">
    <property type="protein sequence ID" value="KAF3536607.1"/>
    <property type="molecule type" value="Genomic_DNA"/>
</dbReference>
<dbReference type="Proteomes" id="UP000712600">
    <property type="component" value="Unassembled WGS sequence"/>
</dbReference>
<evidence type="ECO:0000313" key="2">
    <source>
        <dbReference type="Proteomes" id="UP000712600"/>
    </source>
</evidence>
<accession>A0A8S9Q321</accession>
<proteinExistence type="predicted"/>
<dbReference type="AlphaFoldDB" id="A0A8S9Q321"/>
<comment type="caution">
    <text evidence="1">The sequence shown here is derived from an EMBL/GenBank/DDBJ whole genome shotgun (WGS) entry which is preliminary data.</text>
</comment>